<comment type="cofactor">
    <cofactor evidence="2">
        <name>Mg(2+)</name>
        <dbReference type="ChEBI" id="CHEBI:18420"/>
    </cofactor>
</comment>
<evidence type="ECO:0000313" key="8">
    <source>
        <dbReference type="EMBL" id="CAK8679747.1"/>
    </source>
</evidence>
<dbReference type="SUPFAM" id="SSF55811">
    <property type="entry name" value="Nudix"/>
    <property type="match status" value="1"/>
</dbReference>
<keyword evidence="3" id="KW-0479">Metal-binding</keyword>
<name>A0ABP0FMT6_CLALP</name>
<proteinExistence type="predicted"/>
<dbReference type="InterPro" id="IPR000086">
    <property type="entry name" value="NUDIX_hydrolase_dom"/>
</dbReference>
<evidence type="ECO:0000256" key="4">
    <source>
        <dbReference type="ARBA" id="ARBA00022801"/>
    </source>
</evidence>
<feature type="domain" description="Nudix hydrolase" evidence="7">
    <location>
        <begin position="30"/>
        <end position="165"/>
    </location>
</feature>
<dbReference type="InterPro" id="IPR045121">
    <property type="entry name" value="CoAse"/>
</dbReference>
<dbReference type="PROSITE" id="PS51462">
    <property type="entry name" value="NUDIX"/>
    <property type="match status" value="1"/>
</dbReference>
<comment type="cofactor">
    <cofactor evidence="1">
        <name>Mn(2+)</name>
        <dbReference type="ChEBI" id="CHEBI:29035"/>
    </cofactor>
</comment>
<evidence type="ECO:0000313" key="9">
    <source>
        <dbReference type="Proteomes" id="UP001642483"/>
    </source>
</evidence>
<keyword evidence="6" id="KW-0464">Manganese</keyword>
<evidence type="ECO:0000256" key="6">
    <source>
        <dbReference type="ARBA" id="ARBA00023211"/>
    </source>
</evidence>
<protein>
    <recommendedName>
        <fullName evidence="7">Nudix hydrolase domain-containing protein</fullName>
    </recommendedName>
</protein>
<dbReference type="PANTHER" id="PTHR12992:SF24">
    <property type="entry name" value="PEROXISOMAL COENZYME A DIPHOSPHATASE NUDT7"/>
    <property type="match status" value="1"/>
</dbReference>
<organism evidence="8 9">
    <name type="scientific">Clavelina lepadiformis</name>
    <name type="common">Light-bulb sea squirt</name>
    <name type="synonym">Ascidia lepadiformis</name>
    <dbReference type="NCBI Taxonomy" id="159417"/>
    <lineage>
        <taxon>Eukaryota</taxon>
        <taxon>Metazoa</taxon>
        <taxon>Chordata</taxon>
        <taxon>Tunicata</taxon>
        <taxon>Ascidiacea</taxon>
        <taxon>Aplousobranchia</taxon>
        <taxon>Clavelinidae</taxon>
        <taxon>Clavelina</taxon>
    </lineage>
</organism>
<dbReference type="EMBL" id="CAWYQH010000068">
    <property type="protein sequence ID" value="CAK8679747.1"/>
    <property type="molecule type" value="Genomic_DNA"/>
</dbReference>
<dbReference type="Proteomes" id="UP001642483">
    <property type="component" value="Unassembled WGS sequence"/>
</dbReference>
<dbReference type="CDD" id="cd03426">
    <property type="entry name" value="NUDIX_CoAse_Nudt7"/>
    <property type="match status" value="1"/>
</dbReference>
<evidence type="ECO:0000256" key="5">
    <source>
        <dbReference type="ARBA" id="ARBA00022842"/>
    </source>
</evidence>
<keyword evidence="4" id="KW-0378">Hydrolase</keyword>
<comment type="caution">
    <text evidence="8">The sequence shown here is derived from an EMBL/GenBank/DDBJ whole genome shotgun (WGS) entry which is preliminary data.</text>
</comment>
<evidence type="ECO:0000259" key="7">
    <source>
        <dbReference type="PROSITE" id="PS51462"/>
    </source>
</evidence>
<evidence type="ECO:0000256" key="2">
    <source>
        <dbReference type="ARBA" id="ARBA00001946"/>
    </source>
</evidence>
<dbReference type="PANTHER" id="PTHR12992">
    <property type="entry name" value="NUDIX HYDROLASE"/>
    <property type="match status" value="1"/>
</dbReference>
<evidence type="ECO:0000256" key="1">
    <source>
        <dbReference type="ARBA" id="ARBA00001936"/>
    </source>
</evidence>
<dbReference type="Gene3D" id="3.90.79.10">
    <property type="entry name" value="Nucleoside Triphosphate Pyrophosphohydrolase"/>
    <property type="match status" value="1"/>
</dbReference>
<sequence length="254" mass="29350">MDWARIEARLAQLEIQNLPFLEKIKKYWPKRRASVLVPLFHFDGKVYVLLTKRSDKLTSHSGDVCFPGGKQDEDDASLIQTALREAEEEVGLKSEHVHVLGSMIPFFSYTKLLVFPIICRLKNLDQIRLTINRDEVEAVFACPLDFFLSNSNHRFVKSKLDDVMLHVYNWFVPSVPTSLENNFLQTVFGCGEHSRFIIYGLTAHMALLVAVFFWNKSVELGGNIFEISQFLNEQKKYLQKKILHLLEITETSKL</sequence>
<dbReference type="Pfam" id="PF00293">
    <property type="entry name" value="NUDIX"/>
    <property type="match status" value="1"/>
</dbReference>
<gene>
    <name evidence="8" type="ORF">CVLEPA_LOCUS9999</name>
</gene>
<dbReference type="InterPro" id="IPR015797">
    <property type="entry name" value="NUDIX_hydrolase-like_dom_sf"/>
</dbReference>
<reference evidence="8 9" key="1">
    <citation type="submission" date="2024-02" db="EMBL/GenBank/DDBJ databases">
        <authorList>
            <person name="Daric V."/>
            <person name="Darras S."/>
        </authorList>
    </citation>
    <scope>NUCLEOTIDE SEQUENCE [LARGE SCALE GENOMIC DNA]</scope>
</reference>
<accession>A0ABP0FMT6</accession>
<keyword evidence="9" id="KW-1185">Reference proteome</keyword>
<evidence type="ECO:0000256" key="3">
    <source>
        <dbReference type="ARBA" id="ARBA00022723"/>
    </source>
</evidence>
<keyword evidence="5" id="KW-0460">Magnesium</keyword>